<sequence>MVELQAAAAVFDERRLTTWRAAIEAATARALPDMFGVTVVAENLDDLLDKLLNAVASFADDGGIADL</sequence>
<evidence type="ECO:0000313" key="2">
    <source>
        <dbReference type="Proteomes" id="UP000578112"/>
    </source>
</evidence>
<comment type="caution">
    <text evidence="1">The sequence shown here is derived from an EMBL/GenBank/DDBJ whole genome shotgun (WGS) entry which is preliminary data.</text>
</comment>
<dbReference type="Proteomes" id="UP000578112">
    <property type="component" value="Unassembled WGS sequence"/>
</dbReference>
<evidence type="ECO:0000313" key="1">
    <source>
        <dbReference type="EMBL" id="MBB4763102.1"/>
    </source>
</evidence>
<name>A0A7W7MQV2_9ACTN</name>
<dbReference type="EMBL" id="JACHNH010000001">
    <property type="protein sequence ID" value="MBB4763102.1"/>
    <property type="molecule type" value="Genomic_DNA"/>
</dbReference>
<gene>
    <name evidence="1" type="ORF">BJ971_003658</name>
</gene>
<accession>A0A7W7MQV2</accession>
<reference evidence="1 2" key="1">
    <citation type="submission" date="2020-08" db="EMBL/GenBank/DDBJ databases">
        <title>Sequencing the genomes of 1000 actinobacteria strains.</title>
        <authorList>
            <person name="Klenk H.-P."/>
        </authorList>
    </citation>
    <scope>NUCLEOTIDE SEQUENCE [LARGE SCALE GENOMIC DNA]</scope>
    <source>
        <strain evidence="1 2">DSM 43149</strain>
    </source>
</reference>
<proteinExistence type="predicted"/>
<dbReference type="AlphaFoldDB" id="A0A7W7MQV2"/>
<keyword evidence="2" id="KW-1185">Reference proteome</keyword>
<organism evidence="1 2">
    <name type="scientific">Actinoplanes digitatis</name>
    <dbReference type="NCBI Taxonomy" id="1868"/>
    <lineage>
        <taxon>Bacteria</taxon>
        <taxon>Bacillati</taxon>
        <taxon>Actinomycetota</taxon>
        <taxon>Actinomycetes</taxon>
        <taxon>Micromonosporales</taxon>
        <taxon>Micromonosporaceae</taxon>
        <taxon>Actinoplanes</taxon>
    </lineage>
</organism>
<protein>
    <submittedName>
        <fullName evidence="1">Uncharacterized protein</fullName>
    </submittedName>
</protein>
<dbReference type="RefSeq" id="WP_184994451.1">
    <property type="nucleotide sequence ID" value="NZ_BOMK01000059.1"/>
</dbReference>